<feature type="signal peptide" evidence="1">
    <location>
        <begin position="1"/>
        <end position="22"/>
    </location>
</feature>
<dbReference type="Pfam" id="PF03886">
    <property type="entry name" value="ABC_trans_aux"/>
    <property type="match status" value="1"/>
</dbReference>
<protein>
    <submittedName>
        <fullName evidence="3">ABC-type transport auxiliary lipoprotein family protein</fullName>
    </submittedName>
</protein>
<dbReference type="RefSeq" id="WP_343163043.1">
    <property type="nucleotide sequence ID" value="NZ_JBHRSV010000028.1"/>
</dbReference>
<keyword evidence="4" id="KW-1185">Reference proteome</keyword>
<evidence type="ECO:0000256" key="1">
    <source>
        <dbReference type="SAM" id="SignalP"/>
    </source>
</evidence>
<evidence type="ECO:0000313" key="3">
    <source>
        <dbReference type="EMBL" id="MFC2927052.1"/>
    </source>
</evidence>
<keyword evidence="1" id="KW-0732">Signal</keyword>
<dbReference type="InterPro" id="IPR005586">
    <property type="entry name" value="ABC_trans_aux"/>
</dbReference>
<feature type="chain" id="PRO_5046123344" evidence="1">
    <location>
        <begin position="23"/>
        <end position="211"/>
    </location>
</feature>
<feature type="domain" description="ABC-type transport auxiliary lipoprotein component" evidence="2">
    <location>
        <begin position="32"/>
        <end position="193"/>
    </location>
</feature>
<keyword evidence="3" id="KW-0449">Lipoprotein</keyword>
<name>A0ABV7A066_9PROT</name>
<accession>A0ABV7A066</accession>
<evidence type="ECO:0000259" key="2">
    <source>
        <dbReference type="Pfam" id="PF03886"/>
    </source>
</evidence>
<sequence length="211" mass="22661">MTFVKRLAAAGAALFLAGCVSLLPETTPASIYRLSTPEPSGGSAMNRQVVRVDLPLAPRGIASDEIAISLQHGELAFINGAKWISTTPRLVQDLVISAIDAYEPDLIASRPEDGVNAEYELHTEVRSFEAVYRDGPDLPPTVIIQMRVRMVRLSDRSLLGVQAVGAQALARTNTVGDIVAAFDAAAQETAGDISSWATRQVREHPPVEDED</sequence>
<evidence type="ECO:0000313" key="4">
    <source>
        <dbReference type="Proteomes" id="UP001595379"/>
    </source>
</evidence>
<reference evidence="4" key="1">
    <citation type="journal article" date="2019" name="Int. J. Syst. Evol. Microbiol.">
        <title>The Global Catalogue of Microorganisms (GCM) 10K type strain sequencing project: providing services to taxonomists for standard genome sequencing and annotation.</title>
        <authorList>
            <consortium name="The Broad Institute Genomics Platform"/>
            <consortium name="The Broad Institute Genome Sequencing Center for Infectious Disease"/>
            <person name="Wu L."/>
            <person name="Ma J."/>
        </authorList>
    </citation>
    <scope>NUCLEOTIDE SEQUENCE [LARGE SCALE GENOMIC DNA]</scope>
    <source>
        <strain evidence="4">KCTC 52487</strain>
    </source>
</reference>
<dbReference type="Gene3D" id="3.40.50.10610">
    <property type="entry name" value="ABC-type transport auxiliary lipoprotein component"/>
    <property type="match status" value="1"/>
</dbReference>
<gene>
    <name evidence="3" type="ORF">ACFOOR_13125</name>
</gene>
<dbReference type="PROSITE" id="PS51257">
    <property type="entry name" value="PROKAR_LIPOPROTEIN"/>
    <property type="match status" value="1"/>
</dbReference>
<dbReference type="EMBL" id="JBHRSV010000028">
    <property type="protein sequence ID" value="MFC2927052.1"/>
    <property type="molecule type" value="Genomic_DNA"/>
</dbReference>
<dbReference type="SUPFAM" id="SSF159594">
    <property type="entry name" value="XCC0632-like"/>
    <property type="match status" value="1"/>
</dbReference>
<proteinExistence type="predicted"/>
<comment type="caution">
    <text evidence="3">The sequence shown here is derived from an EMBL/GenBank/DDBJ whole genome shotgun (WGS) entry which is preliminary data.</text>
</comment>
<organism evidence="3 4">
    <name type="scientific">Hyphobacterium vulgare</name>
    <dbReference type="NCBI Taxonomy" id="1736751"/>
    <lineage>
        <taxon>Bacteria</taxon>
        <taxon>Pseudomonadati</taxon>
        <taxon>Pseudomonadota</taxon>
        <taxon>Alphaproteobacteria</taxon>
        <taxon>Maricaulales</taxon>
        <taxon>Maricaulaceae</taxon>
        <taxon>Hyphobacterium</taxon>
    </lineage>
</organism>
<dbReference type="Proteomes" id="UP001595379">
    <property type="component" value="Unassembled WGS sequence"/>
</dbReference>